<dbReference type="AlphaFoldDB" id="A0A8S0TCI6"/>
<accession>A0A8S0TCI6</accession>
<feature type="compositionally biased region" description="Basic and acidic residues" evidence="1">
    <location>
        <begin position="91"/>
        <end position="111"/>
    </location>
</feature>
<gene>
    <name evidence="2" type="ORF">OLEA9_A007504</name>
</gene>
<organism evidence="2 3">
    <name type="scientific">Olea europaea subsp. europaea</name>
    <dbReference type="NCBI Taxonomy" id="158383"/>
    <lineage>
        <taxon>Eukaryota</taxon>
        <taxon>Viridiplantae</taxon>
        <taxon>Streptophyta</taxon>
        <taxon>Embryophyta</taxon>
        <taxon>Tracheophyta</taxon>
        <taxon>Spermatophyta</taxon>
        <taxon>Magnoliopsida</taxon>
        <taxon>eudicotyledons</taxon>
        <taxon>Gunneridae</taxon>
        <taxon>Pentapetalae</taxon>
        <taxon>asterids</taxon>
        <taxon>lamiids</taxon>
        <taxon>Lamiales</taxon>
        <taxon>Oleaceae</taxon>
        <taxon>Oleeae</taxon>
        <taxon>Olea</taxon>
    </lineage>
</organism>
<feature type="region of interest" description="Disordered" evidence="1">
    <location>
        <begin position="85"/>
        <end position="111"/>
    </location>
</feature>
<evidence type="ECO:0000256" key="1">
    <source>
        <dbReference type="SAM" id="MobiDB-lite"/>
    </source>
</evidence>
<keyword evidence="3" id="KW-1185">Reference proteome</keyword>
<dbReference type="EMBL" id="CACTIH010005894">
    <property type="protein sequence ID" value="CAA3002923.1"/>
    <property type="molecule type" value="Genomic_DNA"/>
</dbReference>
<reference evidence="2 3" key="1">
    <citation type="submission" date="2019-12" db="EMBL/GenBank/DDBJ databases">
        <authorList>
            <person name="Alioto T."/>
            <person name="Alioto T."/>
            <person name="Gomez Garrido J."/>
        </authorList>
    </citation>
    <scope>NUCLEOTIDE SEQUENCE [LARGE SCALE GENOMIC DNA]</scope>
</reference>
<proteinExistence type="predicted"/>
<dbReference type="Proteomes" id="UP000594638">
    <property type="component" value="Unassembled WGS sequence"/>
</dbReference>
<protein>
    <submittedName>
        <fullName evidence="2">Uncharacterized protein</fullName>
    </submittedName>
</protein>
<evidence type="ECO:0000313" key="2">
    <source>
        <dbReference type="EMBL" id="CAA3002923.1"/>
    </source>
</evidence>
<evidence type="ECO:0000313" key="3">
    <source>
        <dbReference type="Proteomes" id="UP000594638"/>
    </source>
</evidence>
<sequence length="111" mass="12736">MAEEQQLSKDTLLEEIPIDDLDGLEAKRAARKVVDVARVDIEQNMQNERKVFGQQFNSTLQSWHHSTHQLCDKVPGFIVPPFMPLSIENNGNEKDDAVEDKENNSDENQRM</sequence>
<name>A0A8S0TCI6_OLEEU</name>
<dbReference type="Gramene" id="OE9A007504T1">
    <property type="protein sequence ID" value="OE9A007504C1"/>
    <property type="gene ID" value="OE9A007504"/>
</dbReference>
<comment type="caution">
    <text evidence="2">The sequence shown here is derived from an EMBL/GenBank/DDBJ whole genome shotgun (WGS) entry which is preliminary data.</text>
</comment>